<organism evidence="1 2">
    <name type="scientific">Eumeta variegata</name>
    <name type="common">Bagworm moth</name>
    <name type="synonym">Eumeta japonica</name>
    <dbReference type="NCBI Taxonomy" id="151549"/>
    <lineage>
        <taxon>Eukaryota</taxon>
        <taxon>Metazoa</taxon>
        <taxon>Ecdysozoa</taxon>
        <taxon>Arthropoda</taxon>
        <taxon>Hexapoda</taxon>
        <taxon>Insecta</taxon>
        <taxon>Pterygota</taxon>
        <taxon>Neoptera</taxon>
        <taxon>Endopterygota</taxon>
        <taxon>Lepidoptera</taxon>
        <taxon>Glossata</taxon>
        <taxon>Ditrysia</taxon>
        <taxon>Tineoidea</taxon>
        <taxon>Psychidae</taxon>
        <taxon>Oiketicinae</taxon>
        <taxon>Eumeta</taxon>
    </lineage>
</organism>
<protein>
    <submittedName>
        <fullName evidence="1">Uncharacterized protein</fullName>
    </submittedName>
</protein>
<evidence type="ECO:0000313" key="1">
    <source>
        <dbReference type="EMBL" id="GBP72163.1"/>
    </source>
</evidence>
<dbReference type="Proteomes" id="UP000299102">
    <property type="component" value="Unassembled WGS sequence"/>
</dbReference>
<comment type="caution">
    <text evidence="1">The sequence shown here is derived from an EMBL/GenBank/DDBJ whole genome shotgun (WGS) entry which is preliminary data.</text>
</comment>
<dbReference type="AlphaFoldDB" id="A0A4C1Y9W5"/>
<proteinExistence type="predicted"/>
<dbReference type="EMBL" id="BGZK01001135">
    <property type="protein sequence ID" value="GBP72163.1"/>
    <property type="molecule type" value="Genomic_DNA"/>
</dbReference>
<gene>
    <name evidence="1" type="ORF">EVAR_49754_1</name>
</gene>
<evidence type="ECO:0000313" key="2">
    <source>
        <dbReference type="Proteomes" id="UP000299102"/>
    </source>
</evidence>
<keyword evidence="2" id="KW-1185">Reference proteome</keyword>
<reference evidence="1 2" key="1">
    <citation type="journal article" date="2019" name="Commun. Biol.">
        <title>The bagworm genome reveals a unique fibroin gene that provides high tensile strength.</title>
        <authorList>
            <person name="Kono N."/>
            <person name="Nakamura H."/>
            <person name="Ohtoshi R."/>
            <person name="Tomita M."/>
            <person name="Numata K."/>
            <person name="Arakawa K."/>
        </authorList>
    </citation>
    <scope>NUCLEOTIDE SEQUENCE [LARGE SCALE GENOMIC DNA]</scope>
</reference>
<sequence length="100" mass="11067">MGGFCANNRLVVDNNNIFWTGDETCSPRQGRKQNVIGIIGGTGIRIESETGIRMVKTKTGINSKTQLRLRIRIGSERQIKPILKVNKGIVIKIMVESDIA</sequence>
<name>A0A4C1Y9W5_EUMVA</name>
<accession>A0A4C1Y9W5</accession>